<feature type="signal peptide" evidence="1">
    <location>
        <begin position="1"/>
        <end position="31"/>
    </location>
</feature>
<keyword evidence="4" id="KW-1185">Reference proteome</keyword>
<dbReference type="InterPro" id="IPR023631">
    <property type="entry name" value="Amidase_dom"/>
</dbReference>
<sequence length="546" mass="57248">MMVQFLSGGRLVGACCLALQIAACAANAASGQFPQLLDATLDELRRGLDGGQFSSVDLTKAYIARINEVSVQLHAVNVINPDALSIAAKLDKERSQGKVGPLHGIPILIKDNIATDDKMDNTAGSFALVGAKVPEDSTVAAKLRKAGAIILGKANLSQWANYRSDNGSSGWTAVGGQTIGAYFPGQDPSGSSSGSGVSSSIGLAWACLGTETDGSIISPSQENNIVGIKPTVGLTSRYLVVPISEHQDTVGPMARTVKDAAHLLSAIAGKDSHDNYTSAIPFGDKVPDYVAACKASGLKGKRIGVPQGLTGGDSGLSAPVAKAFRQALKILQSSGAIIIDNVALPGLGQYGDANDIVLKADFLTDLPKLYLDKLVKNPNNIKSLADLQAFTQKDPREDWPHRDTGIWDSALERGYGNDSPQFQQAYQKQLYYGGQQGLTGALKNHSLDAIFAPSDYISGMAAPLGNPAVTLPLGRMPDGTPVTRNGFGNLNATAPNQPFGVGFAGARFSEEVLIGMAYALEQQTQVRTKVHPVVVPKTELKDVVGK</sequence>
<dbReference type="PANTHER" id="PTHR42678">
    <property type="entry name" value="AMIDASE"/>
    <property type="match status" value="1"/>
</dbReference>
<accession>A0A168C0B0</accession>
<gene>
    <name evidence="3" type="ORF">LEL_09362</name>
</gene>
<dbReference type="EMBL" id="AZHF01000009">
    <property type="protein sequence ID" value="OAA70771.1"/>
    <property type="molecule type" value="Genomic_DNA"/>
</dbReference>
<keyword evidence="3" id="KW-0808">Transferase</keyword>
<evidence type="ECO:0000259" key="2">
    <source>
        <dbReference type="Pfam" id="PF01425"/>
    </source>
</evidence>
<dbReference type="Gene3D" id="3.90.1300.10">
    <property type="entry name" value="Amidase signature (AS) domain"/>
    <property type="match status" value="1"/>
</dbReference>
<dbReference type="InterPro" id="IPR036928">
    <property type="entry name" value="AS_sf"/>
</dbReference>
<evidence type="ECO:0000256" key="1">
    <source>
        <dbReference type="SAM" id="SignalP"/>
    </source>
</evidence>
<comment type="caution">
    <text evidence="3">The sequence shown here is derived from an EMBL/GenBank/DDBJ whole genome shotgun (WGS) entry which is preliminary data.</text>
</comment>
<dbReference type="GO" id="GO:0016740">
    <property type="term" value="F:transferase activity"/>
    <property type="evidence" value="ECO:0007669"/>
    <property type="project" value="UniProtKB-KW"/>
</dbReference>
<proteinExistence type="predicted"/>
<dbReference type="OrthoDB" id="566138at2759"/>
<dbReference type="PANTHER" id="PTHR42678:SF34">
    <property type="entry name" value="OS04G0183300 PROTEIN"/>
    <property type="match status" value="1"/>
</dbReference>
<feature type="domain" description="Amidase" evidence="2">
    <location>
        <begin position="57"/>
        <end position="454"/>
    </location>
</feature>
<dbReference type="AlphaFoldDB" id="A0A168C0B0"/>
<dbReference type="STRING" id="1081108.A0A168C0B0"/>
<dbReference type="Pfam" id="PF01425">
    <property type="entry name" value="Amidase"/>
    <property type="match status" value="1"/>
</dbReference>
<keyword evidence="1" id="KW-0732">Signal</keyword>
<organism evidence="3 4">
    <name type="scientific">Akanthomyces lecanii RCEF 1005</name>
    <dbReference type="NCBI Taxonomy" id="1081108"/>
    <lineage>
        <taxon>Eukaryota</taxon>
        <taxon>Fungi</taxon>
        <taxon>Dikarya</taxon>
        <taxon>Ascomycota</taxon>
        <taxon>Pezizomycotina</taxon>
        <taxon>Sordariomycetes</taxon>
        <taxon>Hypocreomycetidae</taxon>
        <taxon>Hypocreales</taxon>
        <taxon>Cordycipitaceae</taxon>
        <taxon>Akanthomyces</taxon>
        <taxon>Cordyceps confragosa</taxon>
    </lineage>
</organism>
<dbReference type="SUPFAM" id="SSF75304">
    <property type="entry name" value="Amidase signature (AS) enzymes"/>
    <property type="match status" value="1"/>
</dbReference>
<feature type="chain" id="PRO_5007895804" evidence="1">
    <location>
        <begin position="32"/>
        <end position="546"/>
    </location>
</feature>
<evidence type="ECO:0000313" key="3">
    <source>
        <dbReference type="EMBL" id="OAA70771.1"/>
    </source>
</evidence>
<name>A0A168C0B0_CORDF</name>
<evidence type="ECO:0000313" key="4">
    <source>
        <dbReference type="Proteomes" id="UP000076881"/>
    </source>
</evidence>
<reference evidence="3 4" key="1">
    <citation type="journal article" date="2016" name="Genome Biol. Evol.">
        <title>Divergent and convergent evolution of fungal pathogenicity.</title>
        <authorList>
            <person name="Shang Y."/>
            <person name="Xiao G."/>
            <person name="Zheng P."/>
            <person name="Cen K."/>
            <person name="Zhan S."/>
            <person name="Wang C."/>
        </authorList>
    </citation>
    <scope>NUCLEOTIDE SEQUENCE [LARGE SCALE GENOMIC DNA]</scope>
    <source>
        <strain evidence="3 4">RCEF 1005</strain>
    </source>
</reference>
<dbReference type="Proteomes" id="UP000076881">
    <property type="component" value="Unassembled WGS sequence"/>
</dbReference>
<protein>
    <submittedName>
        <fullName evidence="3">Glutamyl-tRNA(Gln) amidotransferase subunit A</fullName>
    </submittedName>
</protein>